<comment type="caution">
    <text evidence="2">The sequence shown here is derived from an EMBL/GenBank/DDBJ whole genome shotgun (WGS) entry which is preliminary data.</text>
</comment>
<evidence type="ECO:0000313" key="2">
    <source>
        <dbReference type="EMBL" id="TKJ40829.1"/>
    </source>
</evidence>
<sequence>MDSSGGGGAYCGDLYRTQDCESVQIKGVQRLCDVAKLQNAEAVVEDEVGYVDRDEPGHPQRGGFATSCPGHPPFTV</sequence>
<reference evidence="2 3" key="1">
    <citation type="submission" date="2017-06" db="EMBL/GenBank/DDBJ databases">
        <title>Novel microbial phyla capable of carbon fixation and sulfur reduction in deep-sea sediments.</title>
        <authorList>
            <person name="Huang J."/>
            <person name="Baker B."/>
            <person name="Wang Y."/>
        </authorList>
    </citation>
    <scope>NUCLEOTIDE SEQUENCE [LARGE SCALE GENOMIC DNA]</scope>
    <source>
        <strain evidence="2">B3_LCP</strain>
    </source>
</reference>
<evidence type="ECO:0000256" key="1">
    <source>
        <dbReference type="SAM" id="MobiDB-lite"/>
    </source>
</evidence>
<proteinExistence type="predicted"/>
<dbReference type="Proteomes" id="UP000319619">
    <property type="component" value="Unassembled WGS sequence"/>
</dbReference>
<protein>
    <submittedName>
        <fullName evidence="2">Uncharacterized protein</fullName>
    </submittedName>
</protein>
<feature type="region of interest" description="Disordered" evidence="1">
    <location>
        <begin position="49"/>
        <end position="76"/>
    </location>
</feature>
<evidence type="ECO:0000313" key="3">
    <source>
        <dbReference type="Proteomes" id="UP000319619"/>
    </source>
</evidence>
<dbReference type="EMBL" id="NJBN01000004">
    <property type="protein sequence ID" value="TKJ40829.1"/>
    <property type="molecule type" value="Genomic_DNA"/>
</dbReference>
<name>A0A532V105_UNCL8</name>
<gene>
    <name evidence="2" type="ORF">CEE37_07655</name>
</gene>
<dbReference type="AlphaFoldDB" id="A0A532V105"/>
<organism evidence="2 3">
    <name type="scientific">candidate division LCP-89 bacterium B3_LCP</name>
    <dbReference type="NCBI Taxonomy" id="2012998"/>
    <lineage>
        <taxon>Bacteria</taxon>
        <taxon>Pseudomonadati</taxon>
        <taxon>Bacteria division LCP-89</taxon>
    </lineage>
</organism>
<accession>A0A532V105</accession>